<keyword evidence="5 8" id="KW-1133">Transmembrane helix</keyword>
<comment type="similarity">
    <text evidence="2">Belongs to the membrane fusion protein (MFP) (TC 8.A.1) family.</text>
</comment>
<accession>A0AA92X1C1</accession>
<proteinExistence type="inferred from homology"/>
<dbReference type="PANTHER" id="PTHR30386:SF28">
    <property type="entry name" value="EXPORTED PROTEIN"/>
    <property type="match status" value="1"/>
</dbReference>
<dbReference type="PANTHER" id="PTHR30386">
    <property type="entry name" value="MEMBRANE FUSION SUBUNIT OF EMRAB-TOLC MULTIDRUG EFFLUX PUMP"/>
    <property type="match status" value="1"/>
</dbReference>
<reference evidence="10 11" key="1">
    <citation type="submission" date="2018-09" db="EMBL/GenBank/DDBJ databases">
        <title>Draft genome of a novel serratia sp. strain with antifungal activity.</title>
        <authorList>
            <person name="Dichmann S.I."/>
            <person name="Park B.P."/>
            <person name="Pathiraja D."/>
            <person name="Choi I.-G."/>
            <person name="Stougaard P."/>
            <person name="Hennessy R.C."/>
        </authorList>
    </citation>
    <scope>NUCLEOTIDE SEQUENCE [LARGE SCALE GENOMIC DNA]</scope>
    <source>
        <strain evidence="10 11">S40</strain>
    </source>
</reference>
<evidence type="ECO:0000256" key="4">
    <source>
        <dbReference type="ARBA" id="ARBA00022692"/>
    </source>
</evidence>
<protein>
    <submittedName>
        <fullName evidence="10">HlyD family secretion protein</fullName>
    </submittedName>
</protein>
<name>A0AA92X1C1_9GAMM</name>
<dbReference type="GO" id="GO:0055085">
    <property type="term" value="P:transmembrane transport"/>
    <property type="evidence" value="ECO:0007669"/>
    <property type="project" value="InterPro"/>
</dbReference>
<keyword evidence="11" id="KW-1185">Reference proteome</keyword>
<evidence type="ECO:0000256" key="5">
    <source>
        <dbReference type="ARBA" id="ARBA00022989"/>
    </source>
</evidence>
<dbReference type="InterPro" id="IPR050739">
    <property type="entry name" value="MFP"/>
</dbReference>
<dbReference type="Proteomes" id="UP000284338">
    <property type="component" value="Unassembled WGS sequence"/>
</dbReference>
<dbReference type="PRINTS" id="PR01490">
    <property type="entry name" value="RTXTOXIND"/>
</dbReference>
<dbReference type="SUPFAM" id="SSF111369">
    <property type="entry name" value="HlyD-like secretion proteins"/>
    <property type="match status" value="1"/>
</dbReference>
<dbReference type="RefSeq" id="WP_065506759.1">
    <property type="nucleotide sequence ID" value="NZ_QYYG01000008.1"/>
</dbReference>
<sequence>MEQDDLFRREAVSHNRSKWAGKALLIAGLPAWATAVISLSFIAVLVIFVTYGTYTRRISVGGEVTTLPRTVSIFATQQGFIAQRFVNVGEQVKKGQHLYQIDVSRATDSGTVSANTRQAIENQLAQVDSIISKLEQNKKTTSDNLRAQIEQYKLSHDQSKKMVENSRNGVNFMRETMKNYNEYRNKGLINKDQLNNQVYLYYQQQNTFQSLYSQSIQEALQITNLSSDLVTRASDFDNQISQYQFQKNDLLRQLSEADASGSLIVNAPTNGRVESLSVTPGQMVNVGDSLTQLIPSDHAIYYLVLWLPNSSVPYVNSGDNINIRYDAFPFEKFGQFPGVIDNVAYVPVSNQEMSSYGSSPMRQNGEVVESYYKVLVAIDNTRFGYQGKELNLSSGMKAQATLFLEKRPIYQWMFAPFYDMKNSVSGPIREQNL</sequence>
<feature type="coiled-coil region" evidence="7">
    <location>
        <begin position="117"/>
        <end position="151"/>
    </location>
</feature>
<dbReference type="InterPro" id="IPR006144">
    <property type="entry name" value="Secretion_HlyD_CS"/>
</dbReference>
<keyword evidence="3" id="KW-0813">Transport</keyword>
<evidence type="ECO:0000313" key="10">
    <source>
        <dbReference type="EMBL" id="RJF53879.1"/>
    </source>
</evidence>
<evidence type="ECO:0000256" key="7">
    <source>
        <dbReference type="SAM" id="Coils"/>
    </source>
</evidence>
<evidence type="ECO:0000256" key="3">
    <source>
        <dbReference type="ARBA" id="ARBA00022448"/>
    </source>
</evidence>
<evidence type="ECO:0000256" key="2">
    <source>
        <dbReference type="ARBA" id="ARBA00009477"/>
    </source>
</evidence>
<dbReference type="AlphaFoldDB" id="A0AA92X1C1"/>
<feature type="domain" description="Multidrug resistance protein MdtA-like barrel-sandwich hybrid" evidence="9">
    <location>
        <begin position="69"/>
        <end position="291"/>
    </location>
</feature>
<dbReference type="Gene3D" id="2.40.30.170">
    <property type="match status" value="1"/>
</dbReference>
<comment type="caution">
    <text evidence="10">The sequence shown here is derived from an EMBL/GenBank/DDBJ whole genome shotgun (WGS) entry which is preliminary data.</text>
</comment>
<dbReference type="GO" id="GO:0016020">
    <property type="term" value="C:membrane"/>
    <property type="evidence" value="ECO:0007669"/>
    <property type="project" value="UniProtKB-SubCell"/>
</dbReference>
<evidence type="ECO:0000256" key="1">
    <source>
        <dbReference type="ARBA" id="ARBA00004167"/>
    </source>
</evidence>
<evidence type="ECO:0000256" key="6">
    <source>
        <dbReference type="ARBA" id="ARBA00023136"/>
    </source>
</evidence>
<keyword evidence="6 8" id="KW-0472">Membrane</keyword>
<dbReference type="Gene3D" id="2.40.50.100">
    <property type="match status" value="1"/>
</dbReference>
<comment type="subcellular location">
    <subcellularLocation>
        <location evidence="1">Membrane</location>
        <topology evidence="1">Single-pass membrane protein</topology>
    </subcellularLocation>
</comment>
<dbReference type="PROSITE" id="PS00543">
    <property type="entry name" value="HLYD_FAMILY"/>
    <property type="match status" value="1"/>
</dbReference>
<keyword evidence="7" id="KW-0175">Coiled coil</keyword>
<keyword evidence="4 8" id="KW-0812">Transmembrane</keyword>
<evidence type="ECO:0000256" key="8">
    <source>
        <dbReference type="SAM" id="Phobius"/>
    </source>
</evidence>
<dbReference type="EMBL" id="QYYG01000008">
    <property type="protein sequence ID" value="RJF53879.1"/>
    <property type="molecule type" value="Genomic_DNA"/>
</dbReference>
<dbReference type="Pfam" id="PF25917">
    <property type="entry name" value="BSH_RND"/>
    <property type="match status" value="1"/>
</dbReference>
<dbReference type="GO" id="GO:0009306">
    <property type="term" value="P:protein secretion"/>
    <property type="evidence" value="ECO:0007669"/>
    <property type="project" value="InterPro"/>
</dbReference>
<feature type="transmembrane region" description="Helical" evidence="8">
    <location>
        <begin position="23"/>
        <end position="49"/>
    </location>
</feature>
<gene>
    <name evidence="10" type="ORF">D4100_20985</name>
</gene>
<evidence type="ECO:0000313" key="11">
    <source>
        <dbReference type="Proteomes" id="UP000284338"/>
    </source>
</evidence>
<dbReference type="InterPro" id="IPR058625">
    <property type="entry name" value="MdtA-like_BSH"/>
</dbReference>
<organism evidence="10 11">
    <name type="scientific">Serratia inhibens</name>
    <dbReference type="NCBI Taxonomy" id="2338073"/>
    <lineage>
        <taxon>Bacteria</taxon>
        <taxon>Pseudomonadati</taxon>
        <taxon>Pseudomonadota</taxon>
        <taxon>Gammaproteobacteria</taxon>
        <taxon>Enterobacterales</taxon>
        <taxon>Yersiniaceae</taxon>
        <taxon>Serratia</taxon>
    </lineage>
</organism>
<evidence type="ECO:0000259" key="9">
    <source>
        <dbReference type="Pfam" id="PF25917"/>
    </source>
</evidence>